<accession>A0A370KZY1</accession>
<feature type="transmembrane region" description="Helical" evidence="6">
    <location>
        <begin position="136"/>
        <end position="155"/>
    </location>
</feature>
<comment type="subcellular location">
    <subcellularLocation>
        <location evidence="1">Membrane</location>
        <topology evidence="1">Multi-pass membrane protein</topology>
    </subcellularLocation>
</comment>
<sequence>MSNFDRNAPVWGAARAQQTSAVEMDQGLRSFMLGVYNNMTIGLAITGLAAIGISMLAIAGVSPTGKVTALTSLGQALYLSPLKWVVMLAPLAFIMFFSFKAESMSSATARTMFFAFAAVMGVSLSSIFVVFTGESITKVFFITAATFGGISLYAYTTKKSLSGMGSFLIMGLIGLVIASLVNLFLASSALSFAISVIGVLVFAGLTAWDTQRLKEMYLYSDMDAESAAKLSVNGALSLYLNFINMFQMLLSLFGNRNS</sequence>
<evidence type="ECO:0000313" key="8">
    <source>
        <dbReference type="Proteomes" id="UP000255207"/>
    </source>
</evidence>
<dbReference type="InterPro" id="IPR006214">
    <property type="entry name" value="Bax_inhibitor_1-related"/>
</dbReference>
<keyword evidence="8" id="KW-1185">Reference proteome</keyword>
<dbReference type="EMBL" id="QQTP01000017">
    <property type="protein sequence ID" value="RDJ20564.1"/>
    <property type="molecule type" value="Genomic_DNA"/>
</dbReference>
<feature type="transmembrane region" description="Helical" evidence="6">
    <location>
        <begin position="192"/>
        <end position="209"/>
    </location>
</feature>
<proteinExistence type="inferred from homology"/>
<evidence type="ECO:0000256" key="6">
    <source>
        <dbReference type="RuleBase" id="RU004379"/>
    </source>
</evidence>
<dbReference type="CDD" id="cd10432">
    <property type="entry name" value="BI-1-like_bacterial"/>
    <property type="match status" value="1"/>
</dbReference>
<dbReference type="OrthoDB" id="9793828at2"/>
<dbReference type="PANTHER" id="PTHR23291:SF50">
    <property type="entry name" value="PROTEIN LIFEGUARD 4"/>
    <property type="match status" value="1"/>
</dbReference>
<evidence type="ECO:0000256" key="1">
    <source>
        <dbReference type="ARBA" id="ARBA00004141"/>
    </source>
</evidence>
<keyword evidence="4 6" id="KW-1133">Transmembrane helix</keyword>
<evidence type="ECO:0000256" key="5">
    <source>
        <dbReference type="ARBA" id="ARBA00023136"/>
    </source>
</evidence>
<evidence type="ECO:0000256" key="2">
    <source>
        <dbReference type="ARBA" id="ARBA00010350"/>
    </source>
</evidence>
<dbReference type="RefSeq" id="WP_114831820.1">
    <property type="nucleotide sequence ID" value="NZ_QQTO01000018.1"/>
</dbReference>
<protein>
    <submittedName>
        <fullName evidence="7">BAX inhibitor (BI)-1/YccA family protein</fullName>
    </submittedName>
</protein>
<dbReference type="PANTHER" id="PTHR23291">
    <property type="entry name" value="BAX INHIBITOR-RELATED"/>
    <property type="match status" value="1"/>
</dbReference>
<feature type="transmembrane region" description="Helical" evidence="6">
    <location>
        <begin position="167"/>
        <end position="186"/>
    </location>
</feature>
<evidence type="ECO:0000256" key="3">
    <source>
        <dbReference type="ARBA" id="ARBA00022692"/>
    </source>
</evidence>
<evidence type="ECO:0000313" key="7">
    <source>
        <dbReference type="EMBL" id="RDJ20564.1"/>
    </source>
</evidence>
<dbReference type="Proteomes" id="UP000255207">
    <property type="component" value="Unassembled WGS sequence"/>
</dbReference>
<evidence type="ECO:0000256" key="4">
    <source>
        <dbReference type="ARBA" id="ARBA00022989"/>
    </source>
</evidence>
<dbReference type="Pfam" id="PF01027">
    <property type="entry name" value="Bax1-I"/>
    <property type="match status" value="1"/>
</dbReference>
<feature type="transmembrane region" description="Helical" evidence="6">
    <location>
        <begin position="111"/>
        <end position="130"/>
    </location>
</feature>
<keyword evidence="3 6" id="KW-0812">Transmembrane</keyword>
<feature type="transmembrane region" description="Helical" evidence="6">
    <location>
        <begin position="230"/>
        <end position="253"/>
    </location>
</feature>
<feature type="transmembrane region" description="Helical" evidence="6">
    <location>
        <begin position="81"/>
        <end position="99"/>
    </location>
</feature>
<feature type="transmembrane region" description="Helical" evidence="6">
    <location>
        <begin position="39"/>
        <end position="61"/>
    </location>
</feature>
<organism evidence="7 8">
    <name type="scientific">Bosea caraganae</name>
    <dbReference type="NCBI Taxonomy" id="2763117"/>
    <lineage>
        <taxon>Bacteria</taxon>
        <taxon>Pseudomonadati</taxon>
        <taxon>Pseudomonadota</taxon>
        <taxon>Alphaproteobacteria</taxon>
        <taxon>Hyphomicrobiales</taxon>
        <taxon>Boseaceae</taxon>
        <taxon>Bosea</taxon>
    </lineage>
</organism>
<gene>
    <name evidence="7" type="ORF">DWE98_23885</name>
</gene>
<name>A0A370KZY1_9HYPH</name>
<reference evidence="8" key="1">
    <citation type="submission" date="2018-07" db="EMBL/GenBank/DDBJ databases">
        <authorList>
            <person name="Safronova V.I."/>
            <person name="Chirak E.R."/>
            <person name="Sazanova A.L."/>
        </authorList>
    </citation>
    <scope>NUCLEOTIDE SEQUENCE [LARGE SCALE GENOMIC DNA]</scope>
    <source>
        <strain evidence="8">RCAM04685</strain>
    </source>
</reference>
<keyword evidence="5 6" id="KW-0472">Membrane</keyword>
<dbReference type="AlphaFoldDB" id="A0A370KZY1"/>
<comment type="caution">
    <text evidence="7">The sequence shown here is derived from an EMBL/GenBank/DDBJ whole genome shotgun (WGS) entry which is preliminary data.</text>
</comment>
<dbReference type="GO" id="GO:0005886">
    <property type="term" value="C:plasma membrane"/>
    <property type="evidence" value="ECO:0007669"/>
    <property type="project" value="TreeGrafter"/>
</dbReference>
<comment type="similarity">
    <text evidence="2 6">Belongs to the BI1 family.</text>
</comment>